<name>A0A915I0Y3_ROMCU</name>
<evidence type="ECO:0000313" key="2">
    <source>
        <dbReference type="WBParaSite" id="nRc.2.0.1.t07147-RA"/>
    </source>
</evidence>
<reference evidence="2" key="1">
    <citation type="submission" date="2022-11" db="UniProtKB">
        <authorList>
            <consortium name="WormBaseParasite"/>
        </authorList>
    </citation>
    <scope>IDENTIFICATION</scope>
</reference>
<dbReference type="Proteomes" id="UP000887565">
    <property type="component" value="Unplaced"/>
</dbReference>
<proteinExistence type="predicted"/>
<evidence type="ECO:0000313" key="1">
    <source>
        <dbReference type="Proteomes" id="UP000887565"/>
    </source>
</evidence>
<accession>A0A915I0Y3</accession>
<protein>
    <submittedName>
        <fullName evidence="2">Uncharacterized protein</fullName>
    </submittedName>
</protein>
<sequence>MVDGTMFEWAFLPRRTCYKKGEKENKQRKEKREQKKIKKANIKNLRGEEICCSDLSDPMKKWRYMKIQNT</sequence>
<organism evidence="1 2">
    <name type="scientific">Romanomermis culicivorax</name>
    <name type="common">Nematode worm</name>
    <dbReference type="NCBI Taxonomy" id="13658"/>
    <lineage>
        <taxon>Eukaryota</taxon>
        <taxon>Metazoa</taxon>
        <taxon>Ecdysozoa</taxon>
        <taxon>Nematoda</taxon>
        <taxon>Enoplea</taxon>
        <taxon>Dorylaimia</taxon>
        <taxon>Mermithida</taxon>
        <taxon>Mermithoidea</taxon>
        <taxon>Mermithidae</taxon>
        <taxon>Romanomermis</taxon>
    </lineage>
</organism>
<keyword evidence="1" id="KW-1185">Reference proteome</keyword>
<dbReference type="AlphaFoldDB" id="A0A915I0Y3"/>
<dbReference type="WBParaSite" id="nRc.2.0.1.t07147-RA">
    <property type="protein sequence ID" value="nRc.2.0.1.t07147-RA"/>
    <property type="gene ID" value="nRc.2.0.1.g07147"/>
</dbReference>